<evidence type="ECO:0000313" key="2">
    <source>
        <dbReference type="EMBL" id="BAH94058.1"/>
    </source>
</evidence>
<feature type="region of interest" description="Disordered" evidence="1">
    <location>
        <begin position="1"/>
        <end position="51"/>
    </location>
</feature>
<proteinExistence type="predicted"/>
<accession>C7J4Q9</accession>
<name>C7J4Q9_ORYSJ</name>
<protein>
    <submittedName>
        <fullName evidence="2">Os07g0672200 protein</fullName>
    </submittedName>
</protein>
<organism evidence="2 3">
    <name type="scientific">Oryza sativa subsp. japonica</name>
    <name type="common">Rice</name>
    <dbReference type="NCBI Taxonomy" id="39947"/>
    <lineage>
        <taxon>Eukaryota</taxon>
        <taxon>Viridiplantae</taxon>
        <taxon>Streptophyta</taxon>
        <taxon>Embryophyta</taxon>
        <taxon>Tracheophyta</taxon>
        <taxon>Spermatophyta</taxon>
        <taxon>Magnoliopsida</taxon>
        <taxon>Liliopsida</taxon>
        <taxon>Poales</taxon>
        <taxon>Poaceae</taxon>
        <taxon>BOP clade</taxon>
        <taxon>Oryzoideae</taxon>
        <taxon>Oryzeae</taxon>
        <taxon>Oryzinae</taxon>
        <taxon>Oryza</taxon>
        <taxon>Oryza sativa</taxon>
    </lineage>
</organism>
<dbReference type="EMBL" id="AP008213">
    <property type="protein sequence ID" value="BAH94058.1"/>
    <property type="molecule type" value="Genomic_DNA"/>
</dbReference>
<dbReference type="AlphaFoldDB" id="C7J4Q9"/>
<evidence type="ECO:0000313" key="3">
    <source>
        <dbReference type="Proteomes" id="UP000000763"/>
    </source>
</evidence>
<reference evidence="3" key="2">
    <citation type="journal article" date="2008" name="Nucleic Acids Res.">
        <title>The rice annotation project database (RAP-DB): 2008 update.</title>
        <authorList>
            <consortium name="The rice annotation project (RAP)"/>
        </authorList>
    </citation>
    <scope>GENOME REANNOTATION</scope>
    <source>
        <strain evidence="3">cv. Nipponbare</strain>
    </source>
</reference>
<gene>
    <name evidence="2" type="ordered locus">Os07g0672200</name>
</gene>
<evidence type="ECO:0000256" key="1">
    <source>
        <dbReference type="SAM" id="MobiDB-lite"/>
    </source>
</evidence>
<reference evidence="2 3" key="1">
    <citation type="journal article" date="2005" name="Nature">
        <title>The map-based sequence of the rice genome.</title>
        <authorList>
            <consortium name="International rice genome sequencing project (IRGSP)"/>
            <person name="Matsumoto T."/>
            <person name="Wu J."/>
            <person name="Kanamori H."/>
            <person name="Katayose Y."/>
            <person name="Fujisawa M."/>
            <person name="Namiki N."/>
            <person name="Mizuno H."/>
            <person name="Yamamoto K."/>
            <person name="Antonio B.A."/>
            <person name="Baba T."/>
            <person name="Sakata K."/>
            <person name="Nagamura Y."/>
            <person name="Aoki H."/>
            <person name="Arikawa K."/>
            <person name="Arita K."/>
            <person name="Bito T."/>
            <person name="Chiden Y."/>
            <person name="Fujitsuka N."/>
            <person name="Fukunaka R."/>
            <person name="Hamada M."/>
            <person name="Harada C."/>
            <person name="Hayashi A."/>
            <person name="Hijishita S."/>
            <person name="Honda M."/>
            <person name="Hosokawa S."/>
            <person name="Ichikawa Y."/>
            <person name="Idonuma A."/>
            <person name="Iijima M."/>
            <person name="Ikeda M."/>
            <person name="Ikeno M."/>
            <person name="Ito K."/>
            <person name="Ito S."/>
            <person name="Ito T."/>
            <person name="Ito Y."/>
            <person name="Ito Y."/>
            <person name="Iwabuchi A."/>
            <person name="Kamiya K."/>
            <person name="Karasawa W."/>
            <person name="Kurita K."/>
            <person name="Katagiri S."/>
            <person name="Kikuta A."/>
            <person name="Kobayashi H."/>
            <person name="Kobayashi N."/>
            <person name="Machita K."/>
            <person name="Maehara T."/>
            <person name="Masukawa M."/>
            <person name="Mizubayashi T."/>
            <person name="Mukai Y."/>
            <person name="Nagasaki H."/>
            <person name="Nagata Y."/>
            <person name="Naito S."/>
            <person name="Nakashima M."/>
            <person name="Nakama Y."/>
            <person name="Nakamichi Y."/>
            <person name="Nakamura M."/>
            <person name="Meguro A."/>
            <person name="Negishi M."/>
            <person name="Ohta I."/>
            <person name="Ohta T."/>
            <person name="Okamoto M."/>
            <person name="Ono N."/>
            <person name="Saji S."/>
            <person name="Sakaguchi M."/>
            <person name="Sakai K."/>
            <person name="Shibata M."/>
            <person name="Shimokawa T."/>
            <person name="Song J."/>
            <person name="Takazaki Y."/>
            <person name="Terasawa K."/>
            <person name="Tsugane M."/>
            <person name="Tsuji K."/>
            <person name="Ueda S."/>
            <person name="Waki K."/>
            <person name="Yamagata H."/>
            <person name="Yamamoto M."/>
            <person name="Yamamoto S."/>
            <person name="Yamane H."/>
            <person name="Yoshiki S."/>
            <person name="Yoshihara R."/>
            <person name="Yukawa K."/>
            <person name="Zhong H."/>
            <person name="Yano M."/>
            <person name="Yuan Q."/>
            <person name="Ouyang S."/>
            <person name="Liu J."/>
            <person name="Jones K.M."/>
            <person name="Gansberger K."/>
            <person name="Moffat K."/>
            <person name="Hill J."/>
            <person name="Bera J."/>
            <person name="Fadrosh D."/>
            <person name="Jin S."/>
            <person name="Johri S."/>
            <person name="Kim M."/>
            <person name="Overton L."/>
            <person name="Reardon M."/>
            <person name="Tsitrin T."/>
            <person name="Vuong H."/>
            <person name="Weaver B."/>
            <person name="Ciecko A."/>
            <person name="Tallon L."/>
            <person name="Jackson J."/>
            <person name="Pai G."/>
            <person name="Aken S.V."/>
            <person name="Utterback T."/>
            <person name="Reidmuller S."/>
            <person name="Feldblyum T."/>
            <person name="Hsiao J."/>
            <person name="Zismann V."/>
            <person name="Iobst S."/>
            <person name="de Vazeille A.R."/>
            <person name="Buell C.R."/>
            <person name="Ying K."/>
            <person name="Li Y."/>
            <person name="Lu T."/>
            <person name="Huang Y."/>
            <person name="Zhao Q."/>
            <person name="Feng Q."/>
            <person name="Zhang L."/>
            <person name="Zhu J."/>
            <person name="Weng Q."/>
            <person name="Mu J."/>
            <person name="Lu Y."/>
            <person name="Fan D."/>
            <person name="Liu Y."/>
            <person name="Guan J."/>
            <person name="Zhang Y."/>
            <person name="Yu S."/>
            <person name="Liu X."/>
            <person name="Zhang Y."/>
            <person name="Hong G."/>
            <person name="Han B."/>
            <person name="Choisne N."/>
            <person name="Demange N."/>
            <person name="Orjeda G."/>
            <person name="Samain S."/>
            <person name="Cattolico L."/>
            <person name="Pelletier E."/>
            <person name="Couloux A."/>
            <person name="Segurens B."/>
            <person name="Wincker P."/>
            <person name="D'Hont A."/>
            <person name="Scarpelli C."/>
            <person name="Weissenbach J."/>
            <person name="Salanoubat M."/>
            <person name="Quetier F."/>
            <person name="Yu Y."/>
            <person name="Kim H.R."/>
            <person name="Rambo T."/>
            <person name="Currie J."/>
            <person name="Collura K."/>
            <person name="Luo M."/>
            <person name="Yang T."/>
            <person name="Ammiraju J.S.S."/>
            <person name="Engler F."/>
            <person name="Soderlund C."/>
            <person name="Wing R.A."/>
            <person name="Palmer L.E."/>
            <person name="de la Bastide M."/>
            <person name="Spiegel L."/>
            <person name="Nascimento L."/>
            <person name="Zutavern T."/>
            <person name="O'Shaughnessy A."/>
            <person name="Dike S."/>
            <person name="Dedhia N."/>
            <person name="Preston R."/>
            <person name="Balija V."/>
            <person name="McCombie W.R."/>
            <person name="Chow T."/>
            <person name="Chen H."/>
            <person name="Chung M."/>
            <person name="Chen C."/>
            <person name="Shaw J."/>
            <person name="Wu H."/>
            <person name="Hsiao K."/>
            <person name="Chao Y."/>
            <person name="Chu M."/>
            <person name="Cheng C."/>
            <person name="Hour A."/>
            <person name="Lee P."/>
            <person name="Lin S."/>
            <person name="Lin Y."/>
            <person name="Liou J."/>
            <person name="Liu S."/>
            <person name="Hsing Y."/>
            <person name="Raghuvanshi S."/>
            <person name="Mohanty A."/>
            <person name="Bharti A.K."/>
            <person name="Gaur A."/>
            <person name="Gupta V."/>
            <person name="Kumar D."/>
            <person name="Ravi V."/>
            <person name="Vij S."/>
            <person name="Kapur A."/>
            <person name="Khurana P."/>
            <person name="Khurana P."/>
            <person name="Khurana J.P."/>
            <person name="Tyagi A.K."/>
            <person name="Gaikwad K."/>
            <person name="Singh A."/>
            <person name="Dalal V."/>
            <person name="Srivastava S."/>
            <person name="Dixit A."/>
            <person name="Pal A.K."/>
            <person name="Ghazi I.A."/>
            <person name="Yadav M."/>
            <person name="Pandit A."/>
            <person name="Bhargava A."/>
            <person name="Sureshbabu K."/>
            <person name="Batra K."/>
            <person name="Sharma T.R."/>
            <person name="Mohapatra T."/>
            <person name="Singh N.K."/>
            <person name="Messing J."/>
            <person name="Nelson A.B."/>
            <person name="Fuks G."/>
            <person name="Kavchok S."/>
            <person name="Keizer G."/>
            <person name="Linton E."/>
            <person name="Llaca V."/>
            <person name="Song R."/>
            <person name="Tanyolac B."/>
            <person name="Young S."/>
            <person name="Ho-Il K."/>
            <person name="Hahn J.H."/>
            <person name="Sangsakoo G."/>
            <person name="Vanavichit A."/>
            <person name="de Mattos Luiz.A.T."/>
            <person name="Zimmer P.D."/>
            <person name="Malone G."/>
            <person name="Dellagostin O."/>
            <person name="de Oliveira A.C."/>
            <person name="Bevan M."/>
            <person name="Bancroft I."/>
            <person name="Minx P."/>
            <person name="Cordum H."/>
            <person name="Wilson R."/>
            <person name="Cheng Z."/>
            <person name="Jin W."/>
            <person name="Jiang J."/>
            <person name="Leong S.A."/>
            <person name="Iwama H."/>
            <person name="Gojobori T."/>
            <person name="Itoh T."/>
            <person name="Niimura Y."/>
            <person name="Fujii Y."/>
            <person name="Habara T."/>
            <person name="Sakai H."/>
            <person name="Sato Y."/>
            <person name="Wilson G."/>
            <person name="Kumar K."/>
            <person name="McCouch S."/>
            <person name="Juretic N."/>
            <person name="Hoen D."/>
            <person name="Wright S."/>
            <person name="Bruskiewich R."/>
            <person name="Bureau T."/>
            <person name="Miyao A."/>
            <person name="Hirochika H."/>
            <person name="Nishikawa T."/>
            <person name="Kadowaki K."/>
            <person name="Sugiura M."/>
            <person name="Burr B."/>
            <person name="Sasaki T."/>
        </authorList>
    </citation>
    <scope>NUCLEOTIDE SEQUENCE [LARGE SCALE GENOMIC DNA]</scope>
    <source>
        <strain evidence="3">cv. Nipponbare</strain>
    </source>
</reference>
<dbReference type="KEGG" id="dosa:Os07g0672200"/>
<sequence>MAADSGRARNRRRRAAGGGDSCGRRDRSRGWRRAGAEAAAGSGRGAEADGGLSRLRRSFIPRAEQGGAAVVCPAASAASR</sequence>
<dbReference type="Proteomes" id="UP000000763">
    <property type="component" value="Chromosome 7"/>
</dbReference>